<accession>A0A450SQQ2</accession>
<gene>
    <name evidence="1" type="ORF">BECKFW1821A_GA0114235_106014</name>
</gene>
<name>A0A450SQQ2_9GAMM</name>
<protein>
    <submittedName>
        <fullName evidence="1">Uncharacterized protein</fullName>
    </submittedName>
</protein>
<dbReference type="EMBL" id="CAADEW010000060">
    <property type="protein sequence ID" value="VFJ56349.1"/>
    <property type="molecule type" value="Genomic_DNA"/>
</dbReference>
<evidence type="ECO:0000313" key="1">
    <source>
        <dbReference type="EMBL" id="VFJ56349.1"/>
    </source>
</evidence>
<sequence>MEPEFDLTETALSLAREYGRDIERDIQDMTALKLPPIEQQVLDDLVGEHTVNPDLVDKLLKLVLYDYRDLGIHGNKAALQRDIEERIEISLEQETMADTPADALVDSDP</sequence>
<reference evidence="1" key="1">
    <citation type="submission" date="2019-02" db="EMBL/GenBank/DDBJ databases">
        <authorList>
            <person name="Gruber-Vodicka R. H."/>
            <person name="Seah K. B. B."/>
        </authorList>
    </citation>
    <scope>NUCLEOTIDE SEQUENCE</scope>
    <source>
        <strain evidence="1">BECK_BZ15</strain>
    </source>
</reference>
<dbReference type="AlphaFoldDB" id="A0A450SQQ2"/>
<organism evidence="1">
    <name type="scientific">Candidatus Kentrum sp. FW</name>
    <dbReference type="NCBI Taxonomy" id="2126338"/>
    <lineage>
        <taxon>Bacteria</taxon>
        <taxon>Pseudomonadati</taxon>
        <taxon>Pseudomonadota</taxon>
        <taxon>Gammaproteobacteria</taxon>
        <taxon>Candidatus Kentrum</taxon>
    </lineage>
</organism>
<proteinExistence type="predicted"/>